<feature type="compositionally biased region" description="Polar residues" evidence="2">
    <location>
        <begin position="1529"/>
        <end position="1550"/>
    </location>
</feature>
<sequence length="2079" mass="242139">MSTNNAVKRSQVQEIALPSERKSFFTLFHSPSSTGYSGATTSVNWMKQKFTFPSDRIQNIDTENMAEHQIECSPTAQFQTQIGFQNSQLQRANSFREIPKTQNYINAQKRPLTREQEYQLYPALKYRDYASKNTYIKFTNYRTSSITNLNKDQKELLDFQPKSANNRQLNLDDLLEAQNQMEINTDNSSQKIYVKNQKGTSQIIKNEKTAFSTEKKKKPNKNQGKQSKSKSNLQSTINRSNSTNCFTLDIQKPFFIASRAQINSQQKQFQTDQVSFIPDPQNSEGGNQIQQTQIQNDIKSQLNESQKQKYFISRTRFRNTDEKLVGTYKTNTSQSQNLFDLKQVSQQVPQKNFNTNQSEQILTDVDIRLMMISAGIDPLKDYLSRRANFGCKSIYNPDLLNHFERISSKNRYYSQQNPSSDNEKKYQTQKDVEEYYHHLERFDKEGNDEYFIQTRKNATNYNRFHMSKPNIRMRYEQQLKIANYLITKAQEEKQNNIQKYISAPPIQQIISDSENETKQNTENNLVHGLHKYLLAKDLIKETWKQLQQPETPNPNKIVQMLNNNTVSSQSFSALLKEKNFIKNQISAKSSQPVSMKSIDFDDTKINQLKQNENPSNQQEKLESQFKFQQFIIDQGLQEMNHYDEIVRWYKQRFSELNQQGKEGRNNQNTEKLSQGNSAQKSKSKSRSQSPKNQNLQLKDCNINSQQTNLPTELNVYTREDIFIKKTIDKMINSDEIDIVSLSDIAQLQKIIYQRQTILQDLKQIIIKSVNEILAAKLKKTKKKNKSNSQEFSEQFNKQNSTLDRQSKQQLHRSYSSQKLSNQSKSIRVSTTQQAERKKKYKQQNSLGYQDYVQSKMEKEFFSKLKKKTKKGESSTFITDHPQQEDTKKLLQNKNVFKDSMKQNKLEVTDDVDSKKEKVNQIDLKQLKTQTLQSQESITPLQKNASLSQSTPLNTQGFKNITKILDEESQNDFFELNQQAKQENFNNDNQEQQQQSISLTKIKSHLLELTNSKQQKQIIDSHDKQQKQIVDSFDNQQKQMDNSLDKQQKSVVDSFEGDKNKDIKISQSIQSEPKQSQKSQQSNTQNDSIPAIDSINSIKEAEDQIVYDESMEKNISLSQVSEKSQQSDVIIPSFSIFRQESPIKQHEPINNIISLSQQKIRFKNSYDYIQPLIEDLDENESPINQVNLKKNQTFEIQLAQQNSQSTQKSIIMLNEERISLSKFNPLYAQKDSMTDLQQSDEQSKKNKIPSIMISDSLVQIRNNSIVDDSFKLNQEDKFSEYSSLSQAEVKRNREVKQSQQILMDALKQADIGQQRVNTPSLLELPKSKNYITLSANKDSPQLNSQRSNQSSRSNLDSPQLSAVPDTQRSIQSKTEYEKEKLSQLMTQQQRLNKKKAIKSSQRMHSDASKVLNLQQAKLAMAQQFNAQQEFNHLETQSINTRNEKITEFFEMADKVIATKATLNKPGGYNPFFNEEQAEKMIEKLNKSRNRIDSNENELISNLKERVATLEDENTNLKNLLNEKENREQTQFDQEQNQTEIYGKDQNSSNIKNDTEVSSHEEKNNQNEAIQSIKQQVRFDVQNENESDEQDQKQKNKKQELDQSQLYSGDLSIGLEQESSVFASDLKSQSQISLTRLQSQTNLKDESKKKFLQKKNSINTNNNKQKSRPTLVKTNTQNEFKNKEGQKLRQSNSIISTLQHQKSMSSYPYQQQPSLSYLDENPSINKILTQHNLSDIQKLVDQKFQNKKSIAQGFSAASLFQIVSESFVELEEQANIMKEQDSNIFSFKKSVSNLKSSQRLIKAKSFKNTAQRGALKQSAINEILNEYRINDKMSLIEKRKVIQKLVDKLEQRADIEEDQNFNLILYKQVQQEMQFISLRESCEPEQILEQKPNLQQDLSLLDQVDKNKRDFMRARLKFSDNLILNQKNNILQEVNEEDLDIDNEFMDVIQRLVKQNEDLEEEIIRKKIFQDQTIIIQRAIQTNQNLAPVVEDIQQIALQQSLIQLKQNKKKNLQNNVHTFMRQPTKFYSPSKKMSKQEQEVFNKMQKLQEKFQKALNMMSKEEKKELKNVYLNIKYRAESR</sequence>
<evidence type="ECO:0000256" key="1">
    <source>
        <dbReference type="SAM" id="Coils"/>
    </source>
</evidence>
<feature type="compositionally biased region" description="Basic and acidic residues" evidence="2">
    <location>
        <begin position="1551"/>
        <end position="1563"/>
    </location>
</feature>
<feature type="region of interest" description="Disordered" evidence="2">
    <location>
        <begin position="1639"/>
        <end position="1690"/>
    </location>
</feature>
<name>I7M8Z0_TETTS</name>
<evidence type="ECO:0000313" key="4">
    <source>
        <dbReference type="Proteomes" id="UP000009168"/>
    </source>
</evidence>
<dbReference type="RefSeq" id="XP_001020562.2">
    <property type="nucleotide sequence ID" value="XM_001020562.3"/>
</dbReference>
<protein>
    <submittedName>
        <fullName evidence="3">Uncharacterized protein</fullName>
    </submittedName>
</protein>
<evidence type="ECO:0000256" key="2">
    <source>
        <dbReference type="SAM" id="MobiDB-lite"/>
    </source>
</evidence>
<dbReference type="KEGG" id="tet:TTHERM_00218900"/>
<feature type="region of interest" description="Disordered" evidence="2">
    <location>
        <begin position="1579"/>
        <end position="1601"/>
    </location>
</feature>
<feature type="compositionally biased region" description="Basic and acidic residues" evidence="2">
    <location>
        <begin position="1588"/>
        <end position="1599"/>
    </location>
</feature>
<evidence type="ECO:0000313" key="3">
    <source>
        <dbReference type="EMBL" id="EAS00317.2"/>
    </source>
</evidence>
<feature type="region of interest" description="Disordered" evidence="2">
    <location>
        <begin position="1518"/>
        <end position="1563"/>
    </location>
</feature>
<feature type="compositionally biased region" description="Low complexity" evidence="2">
    <location>
        <begin position="221"/>
        <end position="235"/>
    </location>
</feature>
<keyword evidence="4" id="KW-1185">Reference proteome</keyword>
<dbReference type="EMBL" id="GG662621">
    <property type="protein sequence ID" value="EAS00317.2"/>
    <property type="molecule type" value="Genomic_DNA"/>
</dbReference>
<feature type="region of interest" description="Disordered" evidence="2">
    <location>
        <begin position="1036"/>
        <end position="1094"/>
    </location>
</feature>
<feature type="compositionally biased region" description="Polar residues" evidence="2">
    <location>
        <begin position="789"/>
        <end position="833"/>
    </location>
</feature>
<feature type="region of interest" description="Disordered" evidence="2">
    <location>
        <begin position="1332"/>
        <end position="1402"/>
    </location>
</feature>
<accession>I7M8Z0</accession>
<dbReference type="Proteomes" id="UP000009168">
    <property type="component" value="Unassembled WGS sequence"/>
</dbReference>
<feature type="compositionally biased region" description="Low complexity" evidence="2">
    <location>
        <begin position="1064"/>
        <end position="1081"/>
    </location>
</feature>
<feature type="region of interest" description="Disordered" evidence="2">
    <location>
        <begin position="782"/>
        <end position="843"/>
    </location>
</feature>
<feature type="compositionally biased region" description="Polar residues" evidence="2">
    <location>
        <begin position="1363"/>
        <end position="1372"/>
    </location>
</feature>
<gene>
    <name evidence="3" type="ORF">TTHERM_00218900</name>
</gene>
<feature type="coiled-coil region" evidence="1">
    <location>
        <begin position="1994"/>
        <end position="2063"/>
    </location>
</feature>
<dbReference type="GeneID" id="7838240"/>
<feature type="region of interest" description="Disordered" evidence="2">
    <location>
        <begin position="204"/>
        <end position="238"/>
    </location>
</feature>
<reference evidence="4" key="1">
    <citation type="journal article" date="2006" name="PLoS Biol.">
        <title>Macronuclear genome sequence of the ciliate Tetrahymena thermophila, a model eukaryote.</title>
        <authorList>
            <person name="Eisen J.A."/>
            <person name="Coyne R.S."/>
            <person name="Wu M."/>
            <person name="Wu D."/>
            <person name="Thiagarajan M."/>
            <person name="Wortman J.R."/>
            <person name="Badger J.H."/>
            <person name="Ren Q."/>
            <person name="Amedeo P."/>
            <person name="Jones K.M."/>
            <person name="Tallon L.J."/>
            <person name="Delcher A.L."/>
            <person name="Salzberg S.L."/>
            <person name="Silva J.C."/>
            <person name="Haas B.J."/>
            <person name="Majoros W.H."/>
            <person name="Farzad M."/>
            <person name="Carlton J.M."/>
            <person name="Smith R.K. Jr."/>
            <person name="Garg J."/>
            <person name="Pearlman R.E."/>
            <person name="Karrer K.M."/>
            <person name="Sun L."/>
            <person name="Manning G."/>
            <person name="Elde N.C."/>
            <person name="Turkewitz A.P."/>
            <person name="Asai D.J."/>
            <person name="Wilkes D.E."/>
            <person name="Wang Y."/>
            <person name="Cai H."/>
            <person name="Collins K."/>
            <person name="Stewart B.A."/>
            <person name="Lee S.R."/>
            <person name="Wilamowska K."/>
            <person name="Weinberg Z."/>
            <person name="Ruzzo W.L."/>
            <person name="Wloga D."/>
            <person name="Gaertig J."/>
            <person name="Frankel J."/>
            <person name="Tsao C.-C."/>
            <person name="Gorovsky M.A."/>
            <person name="Keeling P.J."/>
            <person name="Waller R.F."/>
            <person name="Patron N.J."/>
            <person name="Cherry J.M."/>
            <person name="Stover N.A."/>
            <person name="Krieger C.J."/>
            <person name="del Toro C."/>
            <person name="Ryder H.F."/>
            <person name="Williamson S.C."/>
            <person name="Barbeau R.A."/>
            <person name="Hamilton E.P."/>
            <person name="Orias E."/>
        </authorList>
    </citation>
    <scope>NUCLEOTIDE SEQUENCE [LARGE SCALE GENOMIC DNA]</scope>
    <source>
        <strain evidence="4">SB210</strain>
    </source>
</reference>
<feature type="compositionally biased region" description="Polar residues" evidence="2">
    <location>
        <begin position="659"/>
        <end position="675"/>
    </location>
</feature>
<feature type="compositionally biased region" description="Low complexity" evidence="2">
    <location>
        <begin position="676"/>
        <end position="694"/>
    </location>
</feature>
<feature type="compositionally biased region" description="Basic and acidic residues" evidence="2">
    <location>
        <begin position="1519"/>
        <end position="1528"/>
    </location>
</feature>
<feature type="compositionally biased region" description="Polar residues" evidence="2">
    <location>
        <begin position="1652"/>
        <end position="1662"/>
    </location>
</feature>
<feature type="compositionally biased region" description="Low complexity" evidence="2">
    <location>
        <begin position="1338"/>
        <end position="1357"/>
    </location>
</feature>
<proteinExistence type="predicted"/>
<feature type="coiled-coil region" evidence="1">
    <location>
        <begin position="1830"/>
        <end position="1857"/>
    </location>
</feature>
<keyword evidence="1" id="KW-0175">Coiled coil</keyword>
<dbReference type="InParanoid" id="I7M8Z0"/>
<feature type="region of interest" description="Disordered" evidence="2">
    <location>
        <begin position="659"/>
        <end position="703"/>
    </location>
</feature>
<organism evidence="3 4">
    <name type="scientific">Tetrahymena thermophila (strain SB210)</name>
    <dbReference type="NCBI Taxonomy" id="312017"/>
    <lineage>
        <taxon>Eukaryota</taxon>
        <taxon>Sar</taxon>
        <taxon>Alveolata</taxon>
        <taxon>Ciliophora</taxon>
        <taxon>Intramacronucleata</taxon>
        <taxon>Oligohymenophorea</taxon>
        <taxon>Hymenostomatida</taxon>
        <taxon>Tetrahymenina</taxon>
        <taxon>Tetrahymenidae</taxon>
        <taxon>Tetrahymena</taxon>
    </lineage>
</organism>